<dbReference type="Gene3D" id="3.90.79.10">
    <property type="entry name" value="Nucleoside Triphosphate Pyrophosphohydrolase"/>
    <property type="match status" value="1"/>
</dbReference>
<gene>
    <name evidence="4" type="ORF">SAMN05421813_1175</name>
</gene>
<dbReference type="PROSITE" id="PS51462">
    <property type="entry name" value="NUDIX"/>
    <property type="match status" value="1"/>
</dbReference>
<name>A0A1G9UMF1_9SPHI</name>
<dbReference type="InterPro" id="IPR020476">
    <property type="entry name" value="Nudix_hydrolase"/>
</dbReference>
<organism evidence="4 5">
    <name type="scientific">Daejeonella rubra</name>
    <dbReference type="NCBI Taxonomy" id="990371"/>
    <lineage>
        <taxon>Bacteria</taxon>
        <taxon>Pseudomonadati</taxon>
        <taxon>Bacteroidota</taxon>
        <taxon>Sphingobacteriia</taxon>
        <taxon>Sphingobacteriales</taxon>
        <taxon>Sphingobacteriaceae</taxon>
        <taxon>Daejeonella</taxon>
    </lineage>
</organism>
<dbReference type="Proteomes" id="UP000199226">
    <property type="component" value="Unassembled WGS sequence"/>
</dbReference>
<dbReference type="CDD" id="cd03673">
    <property type="entry name" value="NUDIX_Ap6A_hydrolase"/>
    <property type="match status" value="1"/>
</dbReference>
<dbReference type="InterPro" id="IPR051325">
    <property type="entry name" value="Nudix_hydrolase_domain"/>
</dbReference>
<dbReference type="PROSITE" id="PS00893">
    <property type="entry name" value="NUDIX_BOX"/>
    <property type="match status" value="1"/>
</dbReference>
<comment type="similarity">
    <text evidence="2">Belongs to the Nudix hydrolase family.</text>
</comment>
<feature type="domain" description="Nudix hydrolase" evidence="3">
    <location>
        <begin position="57"/>
        <end position="187"/>
    </location>
</feature>
<keyword evidence="5" id="KW-1185">Reference proteome</keyword>
<dbReference type="Pfam" id="PF00293">
    <property type="entry name" value="NUDIX"/>
    <property type="match status" value="1"/>
</dbReference>
<dbReference type="PRINTS" id="PR00502">
    <property type="entry name" value="NUDIXFAMILY"/>
</dbReference>
<dbReference type="EMBL" id="FNHH01000017">
    <property type="protein sequence ID" value="SDM61061.1"/>
    <property type="molecule type" value="Genomic_DNA"/>
</dbReference>
<keyword evidence="1 2" id="KW-0378">Hydrolase</keyword>
<dbReference type="InterPro" id="IPR015797">
    <property type="entry name" value="NUDIX_hydrolase-like_dom_sf"/>
</dbReference>
<accession>A0A1G9UMF1</accession>
<evidence type="ECO:0000256" key="2">
    <source>
        <dbReference type="RuleBase" id="RU003476"/>
    </source>
</evidence>
<evidence type="ECO:0000313" key="4">
    <source>
        <dbReference type="EMBL" id="SDM61061.1"/>
    </source>
</evidence>
<protein>
    <submittedName>
        <fullName evidence="4">8-oxo-dGTP pyrophosphatase MutT, NUDIX family</fullName>
    </submittedName>
</protein>
<dbReference type="GO" id="GO:0006754">
    <property type="term" value="P:ATP biosynthetic process"/>
    <property type="evidence" value="ECO:0007669"/>
    <property type="project" value="TreeGrafter"/>
</dbReference>
<dbReference type="SUPFAM" id="SSF55811">
    <property type="entry name" value="Nudix"/>
    <property type="match status" value="1"/>
</dbReference>
<dbReference type="GO" id="GO:0004081">
    <property type="term" value="F:bis(5'-nucleosyl)-tetraphosphatase (asymmetrical) activity"/>
    <property type="evidence" value="ECO:0007669"/>
    <property type="project" value="TreeGrafter"/>
</dbReference>
<sequence>MTESLPPDIEDYQELNVAKFNFFKFYELARPLESPKIFLLLTPDFKSLFKDIKRSMILIKAAGGIVSNEANKFLFIFRNGKWDLPKGKIEKGENSRVAAIREVQEECGISIDSSGDKICNTYHIYEINEALVIKKTAWYWMRADKQEKLVPQLEEGITDARWLAPGDLMLVRQNTYPLIRDLLKVLE</sequence>
<evidence type="ECO:0000313" key="5">
    <source>
        <dbReference type="Proteomes" id="UP000199226"/>
    </source>
</evidence>
<reference evidence="5" key="1">
    <citation type="submission" date="2016-10" db="EMBL/GenBank/DDBJ databases">
        <authorList>
            <person name="Varghese N."/>
            <person name="Submissions S."/>
        </authorList>
    </citation>
    <scope>NUCLEOTIDE SEQUENCE [LARGE SCALE GENOMIC DNA]</scope>
    <source>
        <strain evidence="5">DSM 24536</strain>
    </source>
</reference>
<evidence type="ECO:0000256" key="1">
    <source>
        <dbReference type="ARBA" id="ARBA00022801"/>
    </source>
</evidence>
<dbReference type="InterPro" id="IPR020084">
    <property type="entry name" value="NUDIX_hydrolase_CS"/>
</dbReference>
<dbReference type="STRING" id="990371.SAMN05421813_1175"/>
<proteinExistence type="inferred from homology"/>
<evidence type="ECO:0000259" key="3">
    <source>
        <dbReference type="PROSITE" id="PS51462"/>
    </source>
</evidence>
<dbReference type="PANTHER" id="PTHR21340">
    <property type="entry name" value="DIADENOSINE 5,5-P1,P4-TETRAPHOSPHATE PYROPHOSPHOHYDROLASE MUTT"/>
    <property type="match status" value="1"/>
</dbReference>
<dbReference type="GO" id="GO:0006167">
    <property type="term" value="P:AMP biosynthetic process"/>
    <property type="evidence" value="ECO:0007669"/>
    <property type="project" value="TreeGrafter"/>
</dbReference>
<dbReference type="PANTHER" id="PTHR21340:SF0">
    <property type="entry name" value="BIS(5'-NUCLEOSYL)-TETRAPHOSPHATASE [ASYMMETRICAL]"/>
    <property type="match status" value="1"/>
</dbReference>
<dbReference type="AlphaFoldDB" id="A0A1G9UMF1"/>
<dbReference type="InterPro" id="IPR000086">
    <property type="entry name" value="NUDIX_hydrolase_dom"/>
</dbReference>